<keyword evidence="5" id="KW-1185">Reference proteome</keyword>
<dbReference type="Pfam" id="PF02113">
    <property type="entry name" value="Peptidase_S13"/>
    <property type="match status" value="1"/>
</dbReference>
<comment type="caution">
    <text evidence="4">The sequence shown here is derived from an EMBL/GenBank/DDBJ whole genome shotgun (WGS) entry which is preliminary data.</text>
</comment>
<dbReference type="EMBL" id="ARXX01000030">
    <property type="protein sequence ID" value="MBF5056823.1"/>
    <property type="molecule type" value="Genomic_DNA"/>
</dbReference>
<dbReference type="InterPro" id="IPR012338">
    <property type="entry name" value="Beta-lactam/transpept-like"/>
</dbReference>
<dbReference type="PRINTS" id="PR00922">
    <property type="entry name" value="DADACBPTASE3"/>
</dbReference>
<reference evidence="4 5" key="1">
    <citation type="submission" date="2012-09" db="EMBL/GenBank/DDBJ databases">
        <title>Genome Sequence of alkane-degrading Bacterium Alcanivorax sp. 521-1.</title>
        <authorList>
            <person name="Lai Q."/>
            <person name="Shao Z."/>
        </authorList>
    </citation>
    <scope>NUCLEOTIDE SEQUENCE [LARGE SCALE GENOMIC DNA]</scope>
    <source>
        <strain evidence="4 5">521-1</strain>
    </source>
</reference>
<evidence type="ECO:0000313" key="4">
    <source>
        <dbReference type="EMBL" id="MBF5056823.1"/>
    </source>
</evidence>
<dbReference type="Gene3D" id="3.40.710.10">
    <property type="entry name" value="DD-peptidase/beta-lactamase superfamily"/>
    <property type="match status" value="1"/>
</dbReference>
<dbReference type="InterPro" id="IPR000667">
    <property type="entry name" value="Peptidase_S13"/>
</dbReference>
<dbReference type="PANTHER" id="PTHR30023">
    <property type="entry name" value="D-ALANYL-D-ALANINE CARBOXYPEPTIDASE"/>
    <property type="match status" value="1"/>
</dbReference>
<protein>
    <submittedName>
        <fullName evidence="4">D-alanyl-D-alanine carboxypeptidase/D-alanyl-D-alanine-endopeptidase</fullName>
    </submittedName>
</protein>
<keyword evidence="2" id="KW-0378">Hydrolase</keyword>
<feature type="chain" id="PRO_5045912122" evidence="3">
    <location>
        <begin position="29"/>
        <end position="512"/>
    </location>
</feature>
<evidence type="ECO:0000256" key="1">
    <source>
        <dbReference type="ARBA" id="ARBA00006096"/>
    </source>
</evidence>
<gene>
    <name evidence="4" type="ORF">Y5W_02117</name>
</gene>
<dbReference type="SUPFAM" id="SSF56601">
    <property type="entry name" value="beta-lactamase/transpeptidase-like"/>
    <property type="match status" value="1"/>
</dbReference>
<evidence type="ECO:0000256" key="2">
    <source>
        <dbReference type="ARBA" id="ARBA00022801"/>
    </source>
</evidence>
<organism evidence="4 5">
    <name type="scientific">Alloalcanivorax profundimaris</name>
    <dbReference type="NCBI Taxonomy" id="2735259"/>
    <lineage>
        <taxon>Bacteria</taxon>
        <taxon>Pseudomonadati</taxon>
        <taxon>Pseudomonadota</taxon>
        <taxon>Gammaproteobacteria</taxon>
        <taxon>Oceanospirillales</taxon>
        <taxon>Alcanivoracaceae</taxon>
        <taxon>Alloalcanivorax</taxon>
    </lineage>
</organism>
<name>A0ABS0ARP9_9GAMM</name>
<comment type="similarity">
    <text evidence="1">Belongs to the peptidase S13 family.</text>
</comment>
<keyword evidence="4" id="KW-0121">Carboxypeptidase</keyword>
<dbReference type="Proteomes" id="UP000662703">
    <property type="component" value="Unassembled WGS sequence"/>
</dbReference>
<accession>A0ABS0ARP9</accession>
<dbReference type="PANTHER" id="PTHR30023:SF0">
    <property type="entry name" value="PENICILLIN-SENSITIVE CARBOXYPEPTIDASE A"/>
    <property type="match status" value="1"/>
</dbReference>
<dbReference type="Gene3D" id="3.50.80.20">
    <property type="entry name" value="D-Ala-D-Ala carboxypeptidase C, peptidase S13"/>
    <property type="match status" value="1"/>
</dbReference>
<evidence type="ECO:0000256" key="3">
    <source>
        <dbReference type="SAM" id="SignalP"/>
    </source>
</evidence>
<dbReference type="NCBIfam" id="TIGR00666">
    <property type="entry name" value="PBP4"/>
    <property type="match status" value="1"/>
</dbReference>
<sequence length="512" mass="55693">MLSMGLAVRFPFAVFTFLIICLPVPAVAADDAEALPNADWPLAIQSRLQELNLPDDALALAAVPLDGPGQARFVNADRVMNPGSTMKLLTTYAALELLGPTFKWHTRVYTNGEVNGDVLDGDLILVGAGDPKLTEERIWKLLRDLRAYGIRAVHGDLVLDGGYFRLPEGGLPRFNDDGGDPHAPYLVRPHALLTNLNVFHIQMMGRPDRVQAWVEPVTDKVLLNNQLTRSNSRYCPSGHHLKAVPERRDDGLYVITLTGSLPEGCKASQYLSLMDQGDYTGALLRGLWRQLGGEITGDTRFGRLPKGASLLATSSSPDLVTMVRDINKWSSNIMARQLFLTIGAEHRLAEDSDDLAAANRTVREWMALKGMDPDKVVLDNGAGLSRSARISPMEQIKMLQQAWRSPFAAELIASLPLVAMDGTMHNRLRDTGLRGEGHIKTGSLTNVRAVAGFTRDRDNTTWAVSAIVNTPAAWKSQAVLDDVLEAVGTLPETDAAAVTRSDSRPGRSAPGG</sequence>
<evidence type="ECO:0000313" key="5">
    <source>
        <dbReference type="Proteomes" id="UP000662703"/>
    </source>
</evidence>
<feature type="signal peptide" evidence="3">
    <location>
        <begin position="1"/>
        <end position="28"/>
    </location>
</feature>
<keyword evidence="3" id="KW-0732">Signal</keyword>
<proteinExistence type="inferred from homology"/>
<keyword evidence="4" id="KW-0645">Protease</keyword>
<dbReference type="GO" id="GO:0004180">
    <property type="term" value="F:carboxypeptidase activity"/>
    <property type="evidence" value="ECO:0007669"/>
    <property type="project" value="UniProtKB-KW"/>
</dbReference>